<dbReference type="RefSeq" id="WP_068894343.1">
    <property type="nucleotide sequence ID" value="NZ_BDCX01000001.1"/>
</dbReference>
<feature type="region of interest" description="Disordered" evidence="1">
    <location>
        <begin position="30"/>
        <end position="90"/>
    </location>
</feature>
<evidence type="ECO:0000313" key="3">
    <source>
        <dbReference type="Proteomes" id="UP000077701"/>
    </source>
</evidence>
<dbReference type="Proteomes" id="UP000077701">
    <property type="component" value="Unassembled WGS sequence"/>
</dbReference>
<name>A0A171BGA5_9ACTN</name>
<feature type="compositionally biased region" description="Pro residues" evidence="1">
    <location>
        <begin position="30"/>
        <end position="47"/>
    </location>
</feature>
<organism evidence="2 3">
    <name type="scientific">Planomonospora sphaerica</name>
    <dbReference type="NCBI Taxonomy" id="161355"/>
    <lineage>
        <taxon>Bacteria</taxon>
        <taxon>Bacillati</taxon>
        <taxon>Actinomycetota</taxon>
        <taxon>Actinomycetes</taxon>
        <taxon>Streptosporangiales</taxon>
        <taxon>Streptosporangiaceae</taxon>
        <taxon>Planomonospora</taxon>
    </lineage>
</organism>
<evidence type="ECO:0000256" key="1">
    <source>
        <dbReference type="SAM" id="MobiDB-lite"/>
    </source>
</evidence>
<dbReference type="AlphaFoldDB" id="A0A171BGA5"/>
<protein>
    <submittedName>
        <fullName evidence="2">Uncharacterized protein</fullName>
    </submittedName>
</protein>
<reference evidence="2 3" key="1">
    <citation type="journal article" date="2016" name="Genome Announc.">
        <title>Draft Genome Sequence of Planomonospora sphaerica JCM9374, a Rare Actinomycete.</title>
        <authorList>
            <person name="Dohra H."/>
            <person name="Suzuki T."/>
            <person name="Inoue Y."/>
            <person name="Kodani S."/>
        </authorList>
    </citation>
    <scope>NUCLEOTIDE SEQUENCE [LARGE SCALE GENOMIC DNA]</scope>
    <source>
        <strain evidence="2 3">JCM 9374</strain>
    </source>
</reference>
<reference evidence="3" key="2">
    <citation type="submission" date="2016-04" db="EMBL/GenBank/DDBJ databases">
        <title>Planomonospora sphaerica JCM9374 whole genome shotgun sequence.</title>
        <authorList>
            <person name="Suzuki T."/>
            <person name="Dohra H."/>
            <person name="Kodani S."/>
        </authorList>
    </citation>
    <scope>NUCLEOTIDE SEQUENCE [LARGE SCALE GENOMIC DNA]</scope>
    <source>
        <strain evidence="3">JCM 9374</strain>
    </source>
</reference>
<proteinExistence type="predicted"/>
<feature type="compositionally biased region" description="Basic residues" evidence="1">
    <location>
        <begin position="64"/>
        <end position="81"/>
    </location>
</feature>
<keyword evidence="3" id="KW-1185">Reference proteome</keyword>
<accession>A0A171BGA5</accession>
<gene>
    <name evidence="2" type="ORF">PS9374_00682</name>
</gene>
<comment type="caution">
    <text evidence="2">The sequence shown here is derived from an EMBL/GenBank/DDBJ whole genome shotgun (WGS) entry which is preliminary data.</text>
</comment>
<sequence>MSLAVLLEVLLGALLTVSAIVTVAVLWPGGPPPPRPPSFLDPPPACRPPVTGGRLRPAADRCRRGGRRPAPRGGRRPRRVRGGAGSRPGS</sequence>
<dbReference type="EMBL" id="BDCX01000001">
    <property type="protein sequence ID" value="GAT65050.1"/>
    <property type="molecule type" value="Genomic_DNA"/>
</dbReference>
<evidence type="ECO:0000313" key="2">
    <source>
        <dbReference type="EMBL" id="GAT65050.1"/>
    </source>
</evidence>